<organism evidence="2 3">
    <name type="scientific">Amblyomma americanum</name>
    <name type="common">Lone star tick</name>
    <dbReference type="NCBI Taxonomy" id="6943"/>
    <lineage>
        <taxon>Eukaryota</taxon>
        <taxon>Metazoa</taxon>
        <taxon>Ecdysozoa</taxon>
        <taxon>Arthropoda</taxon>
        <taxon>Chelicerata</taxon>
        <taxon>Arachnida</taxon>
        <taxon>Acari</taxon>
        <taxon>Parasitiformes</taxon>
        <taxon>Ixodida</taxon>
        <taxon>Ixodoidea</taxon>
        <taxon>Ixodidae</taxon>
        <taxon>Amblyomminae</taxon>
        <taxon>Amblyomma</taxon>
    </lineage>
</organism>
<dbReference type="AlphaFoldDB" id="A0AAQ4ETA2"/>
<proteinExistence type="predicted"/>
<reference evidence="2 3" key="1">
    <citation type="journal article" date="2023" name="Arcadia Sci">
        <title>De novo assembly of a long-read Amblyomma americanum tick genome.</title>
        <authorList>
            <person name="Chou S."/>
            <person name="Poskanzer K.E."/>
            <person name="Rollins M."/>
            <person name="Thuy-Boun P.S."/>
        </authorList>
    </citation>
    <scope>NUCLEOTIDE SEQUENCE [LARGE SCALE GENOMIC DNA]</scope>
    <source>
        <strain evidence="2">F_SG_1</strain>
        <tissue evidence="2">Salivary glands</tissue>
    </source>
</reference>
<comment type="caution">
    <text evidence="2">The sequence shown here is derived from an EMBL/GenBank/DDBJ whole genome shotgun (WGS) entry which is preliminary data.</text>
</comment>
<accession>A0AAQ4ETA2</accession>
<evidence type="ECO:0000313" key="3">
    <source>
        <dbReference type="Proteomes" id="UP001321473"/>
    </source>
</evidence>
<gene>
    <name evidence="2" type="ORF">V5799_020789</name>
</gene>
<evidence type="ECO:0000256" key="1">
    <source>
        <dbReference type="SAM" id="SignalP"/>
    </source>
</evidence>
<keyword evidence="3" id="KW-1185">Reference proteome</keyword>
<keyword evidence="1" id="KW-0732">Signal</keyword>
<evidence type="ECO:0008006" key="4">
    <source>
        <dbReference type="Google" id="ProtNLM"/>
    </source>
</evidence>
<name>A0AAQ4ETA2_AMBAM</name>
<dbReference type="Proteomes" id="UP001321473">
    <property type="component" value="Unassembled WGS sequence"/>
</dbReference>
<feature type="chain" id="PRO_5042967272" description="Secreted protein" evidence="1">
    <location>
        <begin position="21"/>
        <end position="80"/>
    </location>
</feature>
<protein>
    <recommendedName>
        <fullName evidence="4">Secreted protein</fullName>
    </recommendedName>
</protein>
<sequence length="80" mass="8961">MLLSASRCVLLVAVATAIMAESTEVPWLPYGCAFDNAMYSRGISSRSCYYRHGMHDFYYMFVFCCCGSNCCECTRLVAVL</sequence>
<dbReference type="EMBL" id="JARKHS020011384">
    <property type="protein sequence ID" value="KAK8777865.1"/>
    <property type="molecule type" value="Genomic_DNA"/>
</dbReference>
<evidence type="ECO:0000313" key="2">
    <source>
        <dbReference type="EMBL" id="KAK8777865.1"/>
    </source>
</evidence>
<feature type="signal peptide" evidence="1">
    <location>
        <begin position="1"/>
        <end position="20"/>
    </location>
</feature>